<reference evidence="2 3" key="1">
    <citation type="submission" date="2020-04" db="EMBL/GenBank/DDBJ databases">
        <title>Ferrimonas sp. S7 isolated from sea water.</title>
        <authorList>
            <person name="Bae S.S."/>
            <person name="Baek K."/>
        </authorList>
    </citation>
    <scope>NUCLEOTIDE SEQUENCE [LARGE SCALE GENOMIC DNA]</scope>
    <source>
        <strain evidence="2 3">S7</strain>
    </source>
</reference>
<feature type="domain" description="PDZ" evidence="1">
    <location>
        <begin position="464"/>
        <end position="548"/>
    </location>
</feature>
<dbReference type="InterPro" id="IPR040756">
    <property type="entry name" value="Peptidase_M61_N"/>
</dbReference>
<dbReference type="AlphaFoldDB" id="A0A6H1UCP2"/>
<evidence type="ECO:0000259" key="1">
    <source>
        <dbReference type="PROSITE" id="PS50106"/>
    </source>
</evidence>
<dbReference type="InterPro" id="IPR001478">
    <property type="entry name" value="PDZ"/>
</dbReference>
<dbReference type="PIRSF" id="PIRSF016493">
    <property type="entry name" value="Glycyl_aminpptds"/>
    <property type="match status" value="1"/>
</dbReference>
<dbReference type="Pfam" id="PF17899">
    <property type="entry name" value="Peptidase_M61_N"/>
    <property type="match status" value="1"/>
</dbReference>
<dbReference type="SUPFAM" id="SSF55486">
    <property type="entry name" value="Metalloproteases ('zincins'), catalytic domain"/>
    <property type="match status" value="1"/>
</dbReference>
<evidence type="ECO:0000313" key="3">
    <source>
        <dbReference type="Proteomes" id="UP000501602"/>
    </source>
</evidence>
<gene>
    <name evidence="2" type="ORF">HER31_03980</name>
</gene>
<dbReference type="Gene3D" id="2.30.42.10">
    <property type="match status" value="1"/>
</dbReference>
<dbReference type="Gene3D" id="1.10.390.10">
    <property type="entry name" value="Neutral Protease Domain 2"/>
    <property type="match status" value="1"/>
</dbReference>
<name>A0A6H1UCP2_9GAMM</name>
<dbReference type="Pfam" id="PF05299">
    <property type="entry name" value="Peptidase_M61"/>
    <property type="match status" value="1"/>
</dbReference>
<dbReference type="Pfam" id="PF13180">
    <property type="entry name" value="PDZ_2"/>
    <property type="match status" value="1"/>
</dbReference>
<proteinExistence type="predicted"/>
<dbReference type="InterPro" id="IPR027268">
    <property type="entry name" value="Peptidase_M4/M1_CTD_sf"/>
</dbReference>
<dbReference type="RefSeq" id="WP_168659383.1">
    <property type="nucleotide sequence ID" value="NZ_CP051180.1"/>
</dbReference>
<accession>A0A6H1UCP2</accession>
<sequence length="585" mass="65683">MIQYQIQPIDPLAHLFAVEITTDQALPLQQFNLPAWLPGSYMVRDFARHIIDINAEDEAGNAVELVQTDKQSWQAQNQTQQLTVRYQVYAWDLSVRGAHLDQTHGFFNGSATFLALVGQEDKPVSVQLLAPAGEQYQAWRVATAMTLDGAQTYQYGQYRANDYAELIDHPVEMGEFTLATFEAGGVPHDLVLTGQHWADTDRICADLKKICEVQIEMFGGAPYERYLFMTQVVGDGFGGLEHRASTALVCGRNDLPSVHETEQSDGYRTFLSLCSHEYFHNWNVKRIKPAEFTPYNLSEETYTTQLWAYEGITSYYDDLIVYRAGCIDTATYLDQLAHGMTRVTRAAGRFKQTLRESSFNAWTKFYKQDENAQNAIVSYYTKGAMFALLLDLTLRHETEGKHSLDCVMKRLWQDFGAKGIGTNNDSHQHIVAELLGRDVSDLFAWLDRTDDLPLAEMLATFGCDMTLRNSASNTDKGGRSKTTCDIDFGARYKSVSGGVSIINVRNGSSAQQAGLAAGDKLIAINNLQANTNIEKQLEKYGIEQTVQLHWFRRDELMQGELALKAASPDTVVIVETDSTLVKNWL</sequence>
<dbReference type="PROSITE" id="PS50106">
    <property type="entry name" value="PDZ"/>
    <property type="match status" value="1"/>
</dbReference>
<dbReference type="SUPFAM" id="SSF50156">
    <property type="entry name" value="PDZ domain-like"/>
    <property type="match status" value="1"/>
</dbReference>
<protein>
    <submittedName>
        <fullName evidence="2">M61 family metallopeptidase</fullName>
    </submittedName>
</protein>
<dbReference type="EMBL" id="CP051180">
    <property type="protein sequence ID" value="QIZ76123.1"/>
    <property type="molecule type" value="Genomic_DNA"/>
</dbReference>
<evidence type="ECO:0000313" key="2">
    <source>
        <dbReference type="EMBL" id="QIZ76123.1"/>
    </source>
</evidence>
<organism evidence="2 3">
    <name type="scientific">Ferrimonas lipolytica</name>
    <dbReference type="NCBI Taxonomy" id="2724191"/>
    <lineage>
        <taxon>Bacteria</taxon>
        <taxon>Pseudomonadati</taxon>
        <taxon>Pseudomonadota</taxon>
        <taxon>Gammaproteobacteria</taxon>
        <taxon>Alteromonadales</taxon>
        <taxon>Ferrimonadaceae</taxon>
        <taxon>Ferrimonas</taxon>
    </lineage>
</organism>
<dbReference type="Gene3D" id="2.60.40.3650">
    <property type="match status" value="1"/>
</dbReference>
<dbReference type="InterPro" id="IPR024191">
    <property type="entry name" value="Peptidase_M61"/>
</dbReference>
<dbReference type="KEGG" id="fes:HER31_03980"/>
<dbReference type="InterPro" id="IPR036034">
    <property type="entry name" value="PDZ_sf"/>
</dbReference>
<keyword evidence="3" id="KW-1185">Reference proteome</keyword>
<dbReference type="InterPro" id="IPR007963">
    <property type="entry name" value="Peptidase_M61_catalytic"/>
</dbReference>
<dbReference type="Proteomes" id="UP000501602">
    <property type="component" value="Chromosome"/>
</dbReference>